<dbReference type="InterPro" id="IPR009057">
    <property type="entry name" value="Homeodomain-like_sf"/>
</dbReference>
<keyword evidence="1 2" id="KW-0238">DNA-binding</keyword>
<dbReference type="EMBL" id="BAAANC010000005">
    <property type="protein sequence ID" value="GAA1559691.1"/>
    <property type="molecule type" value="Genomic_DNA"/>
</dbReference>
<dbReference type="Proteomes" id="UP001500363">
    <property type="component" value="Unassembled WGS sequence"/>
</dbReference>
<dbReference type="InterPro" id="IPR001647">
    <property type="entry name" value="HTH_TetR"/>
</dbReference>
<gene>
    <name evidence="4" type="ORF">GCM10009741_76000</name>
</gene>
<organism evidence="4 5">
    <name type="scientific">Kribbella lupini</name>
    <dbReference type="NCBI Taxonomy" id="291602"/>
    <lineage>
        <taxon>Bacteria</taxon>
        <taxon>Bacillati</taxon>
        <taxon>Actinomycetota</taxon>
        <taxon>Actinomycetes</taxon>
        <taxon>Propionibacteriales</taxon>
        <taxon>Kribbellaceae</taxon>
        <taxon>Kribbella</taxon>
    </lineage>
</organism>
<evidence type="ECO:0000313" key="4">
    <source>
        <dbReference type="EMBL" id="GAA1559691.1"/>
    </source>
</evidence>
<evidence type="ECO:0000259" key="3">
    <source>
        <dbReference type="PROSITE" id="PS50977"/>
    </source>
</evidence>
<comment type="caution">
    <text evidence="4">The sequence shown here is derived from an EMBL/GenBank/DDBJ whole genome shotgun (WGS) entry which is preliminary data.</text>
</comment>
<keyword evidence="5" id="KW-1185">Reference proteome</keyword>
<feature type="domain" description="HTH tetR-type" evidence="3">
    <location>
        <begin position="1"/>
        <end position="60"/>
    </location>
</feature>
<feature type="DNA-binding region" description="H-T-H motif" evidence="2">
    <location>
        <begin position="23"/>
        <end position="42"/>
    </location>
</feature>
<evidence type="ECO:0000256" key="1">
    <source>
        <dbReference type="ARBA" id="ARBA00023125"/>
    </source>
</evidence>
<dbReference type="PROSITE" id="PS50977">
    <property type="entry name" value="HTH_TETR_2"/>
    <property type="match status" value="1"/>
</dbReference>
<evidence type="ECO:0000313" key="5">
    <source>
        <dbReference type="Proteomes" id="UP001500363"/>
    </source>
</evidence>
<reference evidence="5" key="1">
    <citation type="journal article" date="2019" name="Int. J. Syst. Evol. Microbiol.">
        <title>The Global Catalogue of Microorganisms (GCM) 10K type strain sequencing project: providing services to taxonomists for standard genome sequencing and annotation.</title>
        <authorList>
            <consortium name="The Broad Institute Genomics Platform"/>
            <consortium name="The Broad Institute Genome Sequencing Center for Infectious Disease"/>
            <person name="Wu L."/>
            <person name="Ma J."/>
        </authorList>
    </citation>
    <scope>NUCLEOTIDE SEQUENCE [LARGE SCALE GENOMIC DNA]</scope>
    <source>
        <strain evidence="5">JCM 14303</strain>
    </source>
</reference>
<dbReference type="PANTHER" id="PTHR30055:SF209">
    <property type="entry name" value="POSSIBLE TRANSCRIPTIONAL REGULATORY PROTEIN (PROBABLY TETR-FAMILY)"/>
    <property type="match status" value="1"/>
</dbReference>
<sequence length="188" mass="21438">MRNRQRLLDATAEVLRAEPDDLSIPTVAARAGLSVATTYRYFPSLEDLLTNYMLGVVVQLRDYSHDCTKTGTALFEDVATHWARQLRLHGPAMVQLRSRRGFLRRLRDNDELTGVVRDAWERPIRGVLRQLGVSDDHFDHALFLYNVLFDPREVLDLVDTGLREAEAVRRLVAAYYAAVQGWASLDAR</sequence>
<dbReference type="SUPFAM" id="SSF46689">
    <property type="entry name" value="Homeodomain-like"/>
    <property type="match status" value="1"/>
</dbReference>
<dbReference type="Gene3D" id="1.10.357.10">
    <property type="entry name" value="Tetracycline Repressor, domain 2"/>
    <property type="match status" value="1"/>
</dbReference>
<protein>
    <submittedName>
        <fullName evidence="4">TetR family transcriptional regulator</fullName>
    </submittedName>
</protein>
<proteinExistence type="predicted"/>
<evidence type="ECO:0000256" key="2">
    <source>
        <dbReference type="PROSITE-ProRule" id="PRU00335"/>
    </source>
</evidence>
<name>A0ABP4NDM3_9ACTN</name>
<dbReference type="Pfam" id="PF00440">
    <property type="entry name" value="TetR_N"/>
    <property type="match status" value="1"/>
</dbReference>
<dbReference type="PANTHER" id="PTHR30055">
    <property type="entry name" value="HTH-TYPE TRANSCRIPTIONAL REGULATOR RUTR"/>
    <property type="match status" value="1"/>
</dbReference>
<accession>A0ABP4NDM3</accession>
<dbReference type="InterPro" id="IPR050109">
    <property type="entry name" value="HTH-type_TetR-like_transc_reg"/>
</dbReference>